<comment type="caution">
    <text evidence="6">The sequence shown here is derived from an EMBL/GenBank/DDBJ whole genome shotgun (WGS) entry which is preliminary data.</text>
</comment>
<dbReference type="GO" id="GO:0030674">
    <property type="term" value="F:protein-macromolecule adaptor activity"/>
    <property type="evidence" value="ECO:0007669"/>
    <property type="project" value="TreeGrafter"/>
</dbReference>
<dbReference type="PANTHER" id="PTHR12768:SF4">
    <property type="entry name" value="BECLIN-1"/>
    <property type="match status" value="1"/>
</dbReference>
<dbReference type="Proteomes" id="UP000241107">
    <property type="component" value="Unassembled WGS sequence"/>
</dbReference>
<evidence type="ECO:0000256" key="2">
    <source>
        <dbReference type="SAM" id="Coils"/>
    </source>
</evidence>
<reference evidence="6 7" key="1">
    <citation type="submission" date="2018-03" db="EMBL/GenBank/DDBJ databases">
        <title>Candida pseudohaemulonii genome assembly and annotation.</title>
        <authorList>
            <person name="Munoz J.F."/>
            <person name="Gade L.G."/>
            <person name="Chow N.A."/>
            <person name="Litvintseva A.P."/>
            <person name="Loparev V.N."/>
            <person name="Cuomo C.A."/>
        </authorList>
    </citation>
    <scope>NUCLEOTIDE SEQUENCE [LARGE SCALE GENOMIC DNA]</scope>
    <source>
        <strain evidence="6 7">B12108</strain>
    </source>
</reference>
<dbReference type="GO" id="GO:0034272">
    <property type="term" value="C:phosphatidylinositol 3-kinase complex, class III, type II"/>
    <property type="evidence" value="ECO:0007669"/>
    <property type="project" value="TreeGrafter"/>
</dbReference>
<dbReference type="GO" id="GO:0006995">
    <property type="term" value="P:cellular response to nitrogen starvation"/>
    <property type="evidence" value="ECO:0007669"/>
    <property type="project" value="TreeGrafter"/>
</dbReference>
<dbReference type="GO" id="GO:0045324">
    <property type="term" value="P:late endosome to vacuole transport"/>
    <property type="evidence" value="ECO:0007669"/>
    <property type="project" value="TreeGrafter"/>
</dbReference>
<dbReference type="EMBL" id="PYFQ01000001">
    <property type="protein sequence ID" value="PSK41432.1"/>
    <property type="molecule type" value="Genomic_DNA"/>
</dbReference>
<evidence type="ECO:0000256" key="3">
    <source>
        <dbReference type="SAM" id="MobiDB-lite"/>
    </source>
</evidence>
<dbReference type="STRING" id="418784.A0A2P7YZN9"/>
<dbReference type="InterPro" id="IPR040455">
    <property type="entry name" value="Atg6_BARA"/>
</dbReference>
<dbReference type="InterPro" id="IPR037151">
    <property type="entry name" value="AlkB-like_sf"/>
</dbReference>
<organism evidence="6 7">
    <name type="scientific">Candidozyma pseudohaemuli</name>
    <dbReference type="NCBI Taxonomy" id="418784"/>
    <lineage>
        <taxon>Eukaryota</taxon>
        <taxon>Fungi</taxon>
        <taxon>Dikarya</taxon>
        <taxon>Ascomycota</taxon>
        <taxon>Saccharomycotina</taxon>
        <taxon>Pichiomycetes</taxon>
        <taxon>Metschnikowiaceae</taxon>
        <taxon>Candidozyma</taxon>
    </lineage>
</organism>
<comment type="similarity">
    <text evidence="1">Belongs to the beclin family.</text>
</comment>
<dbReference type="GO" id="GO:0034271">
    <property type="term" value="C:phosphatidylinositol 3-kinase complex, class III, type I"/>
    <property type="evidence" value="ECO:0007669"/>
    <property type="project" value="TreeGrafter"/>
</dbReference>
<dbReference type="Pfam" id="PF04111">
    <property type="entry name" value="APG6"/>
    <property type="match status" value="1"/>
</dbReference>
<feature type="region of interest" description="Disordered" evidence="3">
    <location>
        <begin position="63"/>
        <end position="84"/>
    </location>
</feature>
<dbReference type="Gene3D" id="2.60.120.590">
    <property type="entry name" value="Alpha-ketoglutarate-dependent dioxygenase AlkB-like"/>
    <property type="match status" value="1"/>
</dbReference>
<keyword evidence="2" id="KW-0175">Coiled coil</keyword>
<gene>
    <name evidence="6" type="ORF">C7M61_001114</name>
</gene>
<evidence type="ECO:0000313" key="6">
    <source>
        <dbReference type="EMBL" id="PSK41432.1"/>
    </source>
</evidence>
<dbReference type="VEuPathDB" id="FungiDB:C7M61_001114"/>
<feature type="compositionally biased region" description="Basic and acidic residues" evidence="3">
    <location>
        <begin position="306"/>
        <end position="319"/>
    </location>
</feature>
<evidence type="ECO:0000256" key="1">
    <source>
        <dbReference type="ARBA" id="ARBA00005965"/>
    </source>
</evidence>
<feature type="coiled-coil region" evidence="2">
    <location>
        <begin position="402"/>
        <end position="446"/>
    </location>
</feature>
<dbReference type="PANTHER" id="PTHR12768">
    <property type="entry name" value="BECLIN 1"/>
    <property type="match status" value="1"/>
</dbReference>
<dbReference type="OrthoDB" id="20368at2759"/>
<evidence type="ECO:0000313" key="7">
    <source>
        <dbReference type="Proteomes" id="UP000241107"/>
    </source>
</evidence>
<dbReference type="AlphaFoldDB" id="A0A2P7YZN9"/>
<dbReference type="GO" id="GO:0000423">
    <property type="term" value="P:mitophagy"/>
    <property type="evidence" value="ECO:0007669"/>
    <property type="project" value="TreeGrafter"/>
</dbReference>
<protein>
    <submittedName>
        <fullName evidence="6">Uncharacterized protein</fullName>
    </submittedName>
</protein>
<dbReference type="InterPro" id="IPR041691">
    <property type="entry name" value="Atg6/beclin_CC"/>
</dbReference>
<dbReference type="SUPFAM" id="SSF51197">
    <property type="entry name" value="Clavaminate synthase-like"/>
    <property type="match status" value="1"/>
</dbReference>
<feature type="region of interest" description="Disordered" evidence="3">
    <location>
        <begin position="297"/>
        <end position="319"/>
    </location>
</feature>
<sequence>MLAGMDLFDKKLELLQLYYPGYSASVLSEILRGCHGDVAQARKLIDGPAKLKAPVQRTLPVKRKAEPLAPDAQKRTAQGPFHRTITLNTPDDVNEHLGCYALLHLNFFPQELADGLLHELVSSKNKFHSRQFYLFGNLCQLNMMVAPFAARDNDCPALVYNGLAVGGSAGPHEYTHRFDLAAKRLETWMNETVIPGSKRLPFQRKDRWKAGFCVVNMYEKLNNHLDWHLDRLSSIGPHNFIASVLLGLTRYIPHDRLQLLEEALSSTSDAAIYKNGSNLVQEKPLSYDSKHSYVYVSDHEDEPEESDRQGSKSPDHEEQLPDFSRIKSLGLVFDILSQNQDVSHPMSSECAQLLINNYKFKFDQSQREKEYYISFLKKLRERENNFSATAEAETDTKLAETAQELLLLHDLERNKLEELEELEKTYEDLQSQLSELDEQLEQLNSESLNDVLRLKNTLTMDLSQKQSHLDHSKALYQKQLDHLDSLRTINIFNRLFQILFDGSEPCGRINGFRLGHKMPWPEINAALGQIAHLLKFLMTRLKVDVDGYKLVAMGSKSYLVKTSRHAPEEGRSQNSPVLQLHSTNEFTLGKLFNFNKLDVSMIALLDIASQLEAKITEYDEEFELPYPIAPNHDKIGGKSIRVTLNNRWTEACRFFLTDLSWMLTFASARGDTST</sequence>
<dbReference type="InterPro" id="IPR007243">
    <property type="entry name" value="Atg6/Beclin"/>
</dbReference>
<feature type="domain" description="Atg6 BARA" evidence="4">
    <location>
        <begin position="486"/>
        <end position="667"/>
    </location>
</feature>
<dbReference type="InterPro" id="IPR038274">
    <property type="entry name" value="Atg6/Beclin_C_sf"/>
</dbReference>
<evidence type="ECO:0000259" key="5">
    <source>
        <dbReference type="Pfam" id="PF17675"/>
    </source>
</evidence>
<dbReference type="Gene3D" id="1.10.418.40">
    <property type="entry name" value="Autophagy protein 6/Beclin 1"/>
    <property type="match status" value="1"/>
</dbReference>
<dbReference type="GO" id="GO:0000407">
    <property type="term" value="C:phagophore assembly site"/>
    <property type="evidence" value="ECO:0007669"/>
    <property type="project" value="TreeGrafter"/>
</dbReference>
<dbReference type="GeneID" id="36564505"/>
<dbReference type="GO" id="GO:0000045">
    <property type="term" value="P:autophagosome assembly"/>
    <property type="evidence" value="ECO:0007669"/>
    <property type="project" value="TreeGrafter"/>
</dbReference>
<dbReference type="GO" id="GO:0043548">
    <property type="term" value="F:phosphatidylinositol 3-kinase binding"/>
    <property type="evidence" value="ECO:0007669"/>
    <property type="project" value="TreeGrafter"/>
</dbReference>
<name>A0A2P7YZN9_9ASCO</name>
<accession>A0A2P7YZN9</accession>
<dbReference type="Pfam" id="PF17675">
    <property type="entry name" value="APG6_N"/>
    <property type="match status" value="1"/>
</dbReference>
<dbReference type="RefSeq" id="XP_024716131.1">
    <property type="nucleotide sequence ID" value="XM_024856532.1"/>
</dbReference>
<feature type="domain" description="Atg6/beclin coiled-coil" evidence="5">
    <location>
        <begin position="345"/>
        <end position="483"/>
    </location>
</feature>
<evidence type="ECO:0000259" key="4">
    <source>
        <dbReference type="Pfam" id="PF04111"/>
    </source>
</evidence>
<proteinExistence type="inferred from homology"/>
<keyword evidence="7" id="KW-1185">Reference proteome</keyword>